<dbReference type="InterPro" id="IPR019050">
    <property type="entry name" value="FDF_dom"/>
</dbReference>
<dbReference type="SUPFAM" id="SSF64153">
    <property type="entry name" value="YjeF N-terminal domain-like"/>
    <property type="match status" value="1"/>
</dbReference>
<accession>G8C1M9</accession>
<dbReference type="CDD" id="cd22576">
    <property type="entry name" value="Edc3_Lsm"/>
    <property type="match status" value="1"/>
</dbReference>
<protein>
    <recommendedName>
        <fullName evidence="3">Enhancer of mRNA-decapping protein 3</fullName>
    </recommendedName>
</protein>
<dbReference type="AlphaFoldDB" id="G8C1M9"/>
<feature type="region of interest" description="Disordered" evidence="5">
    <location>
        <begin position="61"/>
        <end position="95"/>
    </location>
</feature>
<evidence type="ECO:0000256" key="5">
    <source>
        <dbReference type="SAM" id="MobiDB-lite"/>
    </source>
</evidence>
<dbReference type="GO" id="GO:0031087">
    <property type="term" value="P:deadenylation-independent decapping of nuclear-transcribed mRNA"/>
    <property type="evidence" value="ECO:0007669"/>
    <property type="project" value="EnsemblFungi"/>
</dbReference>
<evidence type="ECO:0000313" key="9">
    <source>
        <dbReference type="Proteomes" id="UP000005666"/>
    </source>
</evidence>
<dbReference type="PROSITE" id="PS51385">
    <property type="entry name" value="YJEF_N"/>
    <property type="match status" value="1"/>
</dbReference>
<evidence type="ECO:0000256" key="2">
    <source>
        <dbReference type="ARBA" id="ARBA00006610"/>
    </source>
</evidence>
<dbReference type="PROSITE" id="PS51512">
    <property type="entry name" value="DFDF"/>
    <property type="match status" value="1"/>
</dbReference>
<comment type="similarity">
    <text evidence="2">Belongs to the EDC3 family.</text>
</comment>
<dbReference type="RefSeq" id="XP_003688491.1">
    <property type="nucleotide sequence ID" value="XM_003688443.1"/>
</dbReference>
<feature type="domain" description="DFDF" evidence="7">
    <location>
        <begin position="96"/>
        <end position="132"/>
    </location>
</feature>
<dbReference type="GO" id="GO:0005634">
    <property type="term" value="C:nucleus"/>
    <property type="evidence" value="ECO:0007669"/>
    <property type="project" value="EnsemblFungi"/>
</dbReference>
<dbReference type="OMA" id="AMFDKKS"/>
<feature type="compositionally biased region" description="Acidic residues" evidence="5">
    <location>
        <begin position="183"/>
        <end position="198"/>
    </location>
</feature>
<dbReference type="Pfam" id="PF09532">
    <property type="entry name" value="FDF"/>
    <property type="match status" value="1"/>
</dbReference>
<gene>
    <name evidence="8" type="primary">TPHA0O00880</name>
    <name evidence="8" type="ordered locus">TPHA_0O00880</name>
</gene>
<dbReference type="EMBL" id="HE612870">
    <property type="protein sequence ID" value="CCE66057.1"/>
    <property type="molecule type" value="Genomic_DNA"/>
</dbReference>
<dbReference type="HOGENOM" id="CLU_037134_0_0_1"/>
<dbReference type="InterPro" id="IPR036652">
    <property type="entry name" value="YjeF_N_dom_sf"/>
</dbReference>
<feature type="compositionally biased region" description="Basic and acidic residues" evidence="5">
    <location>
        <begin position="224"/>
        <end position="236"/>
    </location>
</feature>
<dbReference type="GO" id="GO:0000932">
    <property type="term" value="C:P-body"/>
    <property type="evidence" value="ECO:0007669"/>
    <property type="project" value="UniProtKB-SubCell"/>
</dbReference>
<dbReference type="GeneID" id="11530645"/>
<dbReference type="InterPro" id="IPR025762">
    <property type="entry name" value="DFDF"/>
</dbReference>
<dbReference type="GO" id="GO:1900153">
    <property type="term" value="P:positive regulation of nuclear-transcribed mRNA catabolic process, deadenylation-dependent decay"/>
    <property type="evidence" value="ECO:0007669"/>
    <property type="project" value="EnsemblFungi"/>
</dbReference>
<dbReference type="KEGG" id="tpf:TPHA_0O00880"/>
<organism evidence="8 9">
    <name type="scientific">Tetrapisispora phaffii (strain ATCC 24235 / CBS 4417 / NBRC 1672 / NRRL Y-8282 / UCD 70-5)</name>
    <name type="common">Yeast</name>
    <name type="synonym">Fabospora phaffii</name>
    <dbReference type="NCBI Taxonomy" id="1071381"/>
    <lineage>
        <taxon>Eukaryota</taxon>
        <taxon>Fungi</taxon>
        <taxon>Dikarya</taxon>
        <taxon>Ascomycota</taxon>
        <taxon>Saccharomycotina</taxon>
        <taxon>Saccharomycetes</taxon>
        <taxon>Saccharomycetales</taxon>
        <taxon>Saccharomycetaceae</taxon>
        <taxon>Tetrapisispora</taxon>
    </lineage>
</organism>
<feature type="compositionally biased region" description="Low complexity" evidence="5">
    <location>
        <begin position="70"/>
        <end position="83"/>
    </location>
</feature>
<dbReference type="OrthoDB" id="10030313at2759"/>
<dbReference type="PANTHER" id="PTHR13612">
    <property type="entry name" value="ENHANCER OF MRNA-DECAPPING PROTEIN 3"/>
    <property type="match status" value="1"/>
</dbReference>
<name>G8C1M9_TETPH</name>
<dbReference type="PANTHER" id="PTHR13612:SF0">
    <property type="entry name" value="ENHANCER OF MRNA-DECAPPING PROTEIN 3"/>
    <property type="match status" value="1"/>
</dbReference>
<dbReference type="Gene3D" id="3.40.50.10260">
    <property type="entry name" value="YjeF N-terminal domain"/>
    <property type="match status" value="1"/>
</dbReference>
<evidence type="ECO:0000256" key="1">
    <source>
        <dbReference type="ARBA" id="ARBA00004201"/>
    </source>
</evidence>
<dbReference type="Pfam" id="PF03853">
    <property type="entry name" value="YjeF_N"/>
    <property type="match status" value="1"/>
</dbReference>
<dbReference type="InterPro" id="IPR004443">
    <property type="entry name" value="YjeF_N_dom"/>
</dbReference>
<comment type="subcellular location">
    <subcellularLocation>
        <location evidence="1">Cytoplasm</location>
        <location evidence="1">P-body</location>
    </subcellularLocation>
</comment>
<sequence>MTDYYGYGVRVELKDGKLIQGKIAKATSKGLTLNEVRFGDGGTSQAFKVRASRLKDLKVLSVGSAKHRGNNNSGNSSTANNGSPRPQSGQNADWKNDDVAGIKKQDDFDFQSSLKMFNKKDIFAQLKQQDEINPDNRLVSHNKKQGTKQDKYDIDELVLPDAKDDAWDTLHTNTSGDVAIAGEGEEDDDDDDYDEDDVDNDKYFPVTKSINITHLLHSASSKNPNEDKSSSGDKTTTDELLTKLGQMIINQSATKDNESRRNSSVRQQALQAKDIKLTVPMATAIQLWEIQRVTSENYGITSTMTNENFAVNASNYIKQKLGGRARLRSQNMNAQPLVIILTSESARVGARALAVGRHLCSNNYIRVITMFTNDINEIKDPLVKEQLDIYTKCGGKFVNTVSQLENTIEKLNSPVELVIDAMQDLNCNLGDLVDDNDNAERKILNMIHWCNEQARKDKQVWSIDIPSGYDNGSGLENFPSSVSATSVLSSGWPLLALPRIQENANTLQDVVVVDIGTPHAAYTHNITLRKFQNCDLFVQHGSLPLII</sequence>
<dbReference type="GO" id="GO:0003729">
    <property type="term" value="F:mRNA binding"/>
    <property type="evidence" value="ECO:0007669"/>
    <property type="project" value="EnsemblFungi"/>
</dbReference>
<evidence type="ECO:0000259" key="6">
    <source>
        <dbReference type="PROSITE" id="PS51385"/>
    </source>
</evidence>
<dbReference type="eggNOG" id="KOG2585">
    <property type="taxonomic scope" value="Eukaryota"/>
</dbReference>
<evidence type="ECO:0000259" key="7">
    <source>
        <dbReference type="PROSITE" id="PS51512"/>
    </source>
</evidence>
<feature type="domain" description="YjeF N-terminal" evidence="6">
    <location>
        <begin position="285"/>
        <end position="523"/>
    </location>
</feature>
<dbReference type="GO" id="GO:0033962">
    <property type="term" value="P:P-body assembly"/>
    <property type="evidence" value="ECO:0007669"/>
    <property type="project" value="EnsemblFungi"/>
</dbReference>
<evidence type="ECO:0000256" key="4">
    <source>
        <dbReference type="ARBA" id="ARBA00022490"/>
    </source>
</evidence>
<dbReference type="SMART" id="SM01199">
    <property type="entry name" value="FDF"/>
    <property type="match status" value="1"/>
</dbReference>
<keyword evidence="4" id="KW-0963">Cytoplasm</keyword>
<evidence type="ECO:0000256" key="3">
    <source>
        <dbReference type="ARBA" id="ARBA00015797"/>
    </source>
</evidence>
<dbReference type="STRING" id="1071381.G8C1M9"/>
<dbReference type="GO" id="GO:0042149">
    <property type="term" value="P:cellular response to glucose starvation"/>
    <property type="evidence" value="ECO:0007669"/>
    <property type="project" value="EnsemblFungi"/>
</dbReference>
<keyword evidence="9" id="KW-1185">Reference proteome</keyword>
<evidence type="ECO:0000313" key="8">
    <source>
        <dbReference type="EMBL" id="CCE66057.1"/>
    </source>
</evidence>
<reference evidence="8 9" key="1">
    <citation type="journal article" date="2011" name="Proc. Natl. Acad. Sci. U.S.A.">
        <title>Evolutionary erosion of yeast sex chromosomes by mating-type switching accidents.</title>
        <authorList>
            <person name="Gordon J.L."/>
            <person name="Armisen D."/>
            <person name="Proux-Wera E."/>
            <person name="Oheigeartaigh S.S."/>
            <person name="Byrne K.P."/>
            <person name="Wolfe K.H."/>
        </authorList>
    </citation>
    <scope>NUCLEOTIDE SEQUENCE [LARGE SCALE GENOMIC DNA]</scope>
    <source>
        <strain evidence="9">ATCC 24235 / CBS 4417 / NBRC 1672 / NRRL Y-8282 / UCD 70-5</strain>
    </source>
</reference>
<feature type="region of interest" description="Disordered" evidence="5">
    <location>
        <begin position="168"/>
        <end position="198"/>
    </location>
</feature>
<feature type="compositionally biased region" description="Polar residues" evidence="5">
    <location>
        <begin position="84"/>
        <end position="93"/>
    </location>
</feature>
<feature type="region of interest" description="Disordered" evidence="5">
    <location>
        <begin position="216"/>
        <end position="236"/>
    </location>
</feature>
<dbReference type="Proteomes" id="UP000005666">
    <property type="component" value="Chromosome 15"/>
</dbReference>
<proteinExistence type="inferred from homology"/>